<evidence type="ECO:0000256" key="1">
    <source>
        <dbReference type="ARBA" id="ARBA00006484"/>
    </source>
</evidence>
<dbReference type="InParanoid" id="F1A4A5"/>
<keyword evidence="3" id="KW-0812">Transmembrane</keyword>
<evidence type="ECO:0000256" key="3">
    <source>
        <dbReference type="SAM" id="Phobius"/>
    </source>
</evidence>
<dbReference type="GeneID" id="10506802"/>
<dbReference type="Proteomes" id="UP000001064">
    <property type="component" value="Unassembled WGS sequence"/>
</dbReference>
<dbReference type="KEGG" id="dpp:DICPUDRAFT_159504"/>
<evidence type="ECO:0000313" key="4">
    <source>
        <dbReference type="EMBL" id="EGC28979.1"/>
    </source>
</evidence>
<keyword evidence="2" id="KW-0560">Oxidoreductase</keyword>
<evidence type="ECO:0000313" key="5">
    <source>
        <dbReference type="Proteomes" id="UP000001064"/>
    </source>
</evidence>
<gene>
    <name evidence="4" type="ORF">DICPUDRAFT_159504</name>
</gene>
<dbReference type="PANTHER" id="PTHR44196">
    <property type="entry name" value="DEHYDROGENASE/REDUCTASE SDR FAMILY MEMBER 7B"/>
    <property type="match status" value="1"/>
</dbReference>
<dbReference type="VEuPathDB" id="AmoebaDB:DICPUDRAFT_159504"/>
<dbReference type="RefSeq" id="XP_003294499.1">
    <property type="nucleotide sequence ID" value="XM_003294451.1"/>
</dbReference>
<evidence type="ECO:0000256" key="2">
    <source>
        <dbReference type="ARBA" id="ARBA00023002"/>
    </source>
</evidence>
<accession>F1A4A5</accession>
<dbReference type="Gene3D" id="3.40.50.720">
    <property type="entry name" value="NAD(P)-binding Rossmann-like Domain"/>
    <property type="match status" value="1"/>
</dbReference>
<dbReference type="OrthoDB" id="16936at2759"/>
<keyword evidence="3" id="KW-1133">Transmembrane helix</keyword>
<dbReference type="SUPFAM" id="SSF51735">
    <property type="entry name" value="NAD(P)-binding Rossmann-fold domains"/>
    <property type="match status" value="1"/>
</dbReference>
<dbReference type="InterPro" id="IPR002347">
    <property type="entry name" value="SDR_fam"/>
</dbReference>
<dbReference type="PRINTS" id="PR00081">
    <property type="entry name" value="GDHRDH"/>
</dbReference>
<dbReference type="GO" id="GO:0016020">
    <property type="term" value="C:membrane"/>
    <property type="evidence" value="ECO:0000318"/>
    <property type="project" value="GO_Central"/>
</dbReference>
<organism evidence="4 5">
    <name type="scientific">Dictyostelium purpureum</name>
    <name type="common">Slime mold</name>
    <dbReference type="NCBI Taxonomy" id="5786"/>
    <lineage>
        <taxon>Eukaryota</taxon>
        <taxon>Amoebozoa</taxon>
        <taxon>Evosea</taxon>
        <taxon>Eumycetozoa</taxon>
        <taxon>Dictyostelia</taxon>
        <taxon>Dictyosteliales</taxon>
        <taxon>Dictyosteliaceae</taxon>
        <taxon>Dictyostelium</taxon>
    </lineage>
</organism>
<dbReference type="PANTHER" id="PTHR44196:SF1">
    <property type="entry name" value="DEHYDROGENASE_REDUCTASE SDR FAMILY MEMBER 7B"/>
    <property type="match status" value="1"/>
</dbReference>
<keyword evidence="5" id="KW-1185">Reference proteome</keyword>
<reference evidence="5" key="1">
    <citation type="journal article" date="2011" name="Genome Biol.">
        <title>Comparative genomics of the social amoebae Dictyostelium discoideum and Dictyostelium purpureum.</title>
        <authorList>
            <consortium name="US DOE Joint Genome Institute (JGI-PGF)"/>
            <person name="Sucgang R."/>
            <person name="Kuo A."/>
            <person name="Tian X."/>
            <person name="Salerno W."/>
            <person name="Parikh A."/>
            <person name="Feasley C.L."/>
            <person name="Dalin E."/>
            <person name="Tu H."/>
            <person name="Huang E."/>
            <person name="Barry K."/>
            <person name="Lindquist E."/>
            <person name="Shapiro H."/>
            <person name="Bruce D."/>
            <person name="Schmutz J."/>
            <person name="Salamov A."/>
            <person name="Fey P."/>
            <person name="Gaudet P."/>
            <person name="Anjard C."/>
            <person name="Babu M.M."/>
            <person name="Basu S."/>
            <person name="Bushmanova Y."/>
            <person name="van der Wel H."/>
            <person name="Katoh-Kurasawa M."/>
            <person name="Dinh C."/>
            <person name="Coutinho P.M."/>
            <person name="Saito T."/>
            <person name="Elias M."/>
            <person name="Schaap P."/>
            <person name="Kay R.R."/>
            <person name="Henrissat B."/>
            <person name="Eichinger L."/>
            <person name="Rivero F."/>
            <person name="Putnam N.H."/>
            <person name="West C.M."/>
            <person name="Loomis W.F."/>
            <person name="Chisholm R.L."/>
            <person name="Shaulsky G."/>
            <person name="Strassmann J.E."/>
            <person name="Queller D.C."/>
            <person name="Kuspa A."/>
            <person name="Grigoriev I.V."/>
        </authorList>
    </citation>
    <scope>NUCLEOTIDE SEQUENCE [LARGE SCALE GENOMIC DNA]</scope>
    <source>
        <strain evidence="5">QSDP1</strain>
    </source>
</reference>
<dbReference type="EMBL" id="GL871507">
    <property type="protein sequence ID" value="EGC28979.1"/>
    <property type="molecule type" value="Genomic_DNA"/>
</dbReference>
<dbReference type="Pfam" id="PF00106">
    <property type="entry name" value="adh_short"/>
    <property type="match status" value="1"/>
</dbReference>
<dbReference type="InterPro" id="IPR036291">
    <property type="entry name" value="NAD(P)-bd_dom_sf"/>
</dbReference>
<dbReference type="GO" id="GO:0016491">
    <property type="term" value="F:oxidoreductase activity"/>
    <property type="evidence" value="ECO:0007669"/>
    <property type="project" value="UniProtKB-KW"/>
</dbReference>
<keyword evidence="3" id="KW-0472">Membrane</keyword>
<sequence>MMFALKSYIYDLYFQVYAFINSSIFLILSPFFILFNLYKNKTFEQPKNIIITGACGGLGGQLATQYSKPGTVISLFGMNNDQLLTVQKKCIRKGATVEINVVNNSDRELLKKKLLDFDDRHPVDLLIANAGLIESQVPSELDLEEKTQRVVEVNVFGMMNTVLPLVPRLEQRRNGQICIISSLSSYIDFFYPGYSGSKSFCNAFALTLRRRLYEYGVGVTLVTPGFLDTPMSTTLKNSVKLTPVDEAVERIQNGLKINVAQVYFPYNTFLLTYCFNLVSPNLREPYSRFVSYLNQRATLHNSKFIKNN</sequence>
<dbReference type="OMA" id="PEMGLYP"/>
<dbReference type="AlphaFoldDB" id="F1A4A5"/>
<proteinExistence type="inferred from homology"/>
<dbReference type="eggNOG" id="KOG1205">
    <property type="taxonomic scope" value="Eukaryota"/>
</dbReference>
<dbReference type="STRING" id="5786.F1A4A5"/>
<protein>
    <submittedName>
        <fullName evidence="4">Uncharacterized protein</fullName>
    </submittedName>
</protein>
<feature type="transmembrane region" description="Helical" evidence="3">
    <location>
        <begin position="12"/>
        <end position="38"/>
    </location>
</feature>
<comment type="similarity">
    <text evidence="1">Belongs to the short-chain dehydrogenases/reductases (SDR) family.</text>
</comment>
<name>F1A4A5_DICPU</name>